<dbReference type="InterPro" id="IPR046847">
    <property type="entry name" value="Xre-like_HTH"/>
</dbReference>
<dbReference type="Pfam" id="PF09722">
    <property type="entry name" value="Xre_MbcA_ParS_C"/>
    <property type="match status" value="1"/>
</dbReference>
<dbReference type="Pfam" id="PF20432">
    <property type="entry name" value="Xre-like-HTH"/>
    <property type="match status" value="1"/>
</dbReference>
<feature type="domain" description="Antitoxin Xre-like helix-turn-helix" evidence="2">
    <location>
        <begin position="30"/>
        <end position="89"/>
    </location>
</feature>
<evidence type="ECO:0000313" key="3">
    <source>
        <dbReference type="EMBL" id="BAB54490.1"/>
    </source>
</evidence>
<dbReference type="NCBIfam" id="TIGR02293">
    <property type="entry name" value="TAS_TIGR02293"/>
    <property type="match status" value="1"/>
</dbReference>
<keyword evidence="3" id="KW-0614">Plasmid</keyword>
<dbReference type="EMBL" id="BA000013">
    <property type="protein sequence ID" value="BAB54490.1"/>
    <property type="molecule type" value="Genomic_DNA"/>
</dbReference>
<dbReference type="AlphaFoldDB" id="Q982G9"/>
<sequence>MESDMLAFGNVADVLGLPVKEVAARSPFGLISRIEDGLPIGALERVAHLLAPGDAQFKYRLIPKATYERRKMAHRLSSDEGTRLARVARVWGLAVDVWQNEEEARDFLFRPHPMIEDKRPIDVVILSEFGAEIAVDILGSLKYGSAA</sequence>
<dbReference type="InterPro" id="IPR024467">
    <property type="entry name" value="Xre/MbcA/ParS-like_toxin-bd"/>
</dbReference>
<dbReference type="KEGG" id="mlo:mlr9078"/>
<dbReference type="Proteomes" id="UP000000552">
    <property type="component" value="Plasmid pMLa"/>
</dbReference>
<evidence type="ECO:0000313" key="4">
    <source>
        <dbReference type="Proteomes" id="UP000000552"/>
    </source>
</evidence>
<name>Q982G9_RHILO</name>
<dbReference type="InterPro" id="IPR011979">
    <property type="entry name" value="Antitox_Xre"/>
</dbReference>
<reference evidence="3 4" key="1">
    <citation type="journal article" date="2000" name="DNA Res.">
        <title>Complete genome structure of the nitrogen-fixing symbiotic bacterium Mesorhizobium loti.</title>
        <authorList>
            <person name="Kaneko T."/>
            <person name="Nakamura Y."/>
            <person name="Sato S."/>
            <person name="Asamizu E."/>
            <person name="Kato T."/>
            <person name="Sasamoto S."/>
            <person name="Watanabe A."/>
            <person name="Idesawa K."/>
            <person name="Ishikawa A."/>
            <person name="Kawashima K."/>
            <person name="Kimura T."/>
            <person name="Kishida Y."/>
            <person name="Kiyokawa C."/>
            <person name="Kohara M."/>
            <person name="Matsumoto M."/>
            <person name="Matsuno A."/>
            <person name="Mochizuki Y."/>
            <person name="Nakayama S."/>
            <person name="Nakazaki N."/>
            <person name="Shimpo S."/>
            <person name="Sugimoto M."/>
            <person name="Takeuchi C."/>
            <person name="Yamada M."/>
            <person name="Tabata S."/>
        </authorList>
    </citation>
    <scope>NUCLEOTIDE SEQUENCE [LARGE SCALE GENOMIC DNA]</scope>
    <source>
        <strain evidence="4">LMG 29417 / CECT 9101 / MAFF 303099</strain>
        <plasmid evidence="3 4">pMLa</plasmid>
    </source>
</reference>
<feature type="domain" description="Antitoxin Xre/MbcA/ParS-like toxin-binding" evidence="1">
    <location>
        <begin position="94"/>
        <end position="144"/>
    </location>
</feature>
<organism evidence="3 4">
    <name type="scientific">Mesorhizobium japonicum (strain LMG 29417 / CECT 9101 / MAFF 303099)</name>
    <name type="common">Mesorhizobium loti (strain MAFF 303099)</name>
    <dbReference type="NCBI Taxonomy" id="266835"/>
    <lineage>
        <taxon>Bacteria</taxon>
        <taxon>Pseudomonadati</taxon>
        <taxon>Pseudomonadota</taxon>
        <taxon>Alphaproteobacteria</taxon>
        <taxon>Hyphomicrobiales</taxon>
        <taxon>Phyllobacteriaceae</taxon>
        <taxon>Mesorhizobium</taxon>
    </lineage>
</organism>
<dbReference type="GO" id="GO:0003677">
    <property type="term" value="F:DNA binding"/>
    <property type="evidence" value="ECO:0007669"/>
    <property type="project" value="InterPro"/>
</dbReference>
<evidence type="ECO:0000259" key="1">
    <source>
        <dbReference type="Pfam" id="PF09722"/>
    </source>
</evidence>
<proteinExistence type="predicted"/>
<dbReference type="HOGENOM" id="CLU_109353_6_0_5"/>
<evidence type="ECO:0000259" key="2">
    <source>
        <dbReference type="Pfam" id="PF20432"/>
    </source>
</evidence>
<geneLocation type="plasmid" evidence="3 4">
    <name>pMLa</name>
</geneLocation>
<protein>
    <submittedName>
        <fullName evidence="3">Mlr9078 protein</fullName>
    </submittedName>
</protein>
<gene>
    <name evidence="3" type="ordered locus">mlr9078</name>
</gene>
<accession>Q982G9</accession>